<gene>
    <name evidence="1" type="ORF">GN958_ATG05601</name>
</gene>
<dbReference type="AlphaFoldDB" id="A0A8S9UX17"/>
<dbReference type="Proteomes" id="UP000704712">
    <property type="component" value="Unassembled WGS sequence"/>
</dbReference>
<evidence type="ECO:0000313" key="1">
    <source>
        <dbReference type="EMBL" id="KAF4145200.1"/>
    </source>
</evidence>
<proteinExistence type="predicted"/>
<name>A0A8S9UX17_PHYIN</name>
<dbReference type="EMBL" id="JAACNO010000758">
    <property type="protein sequence ID" value="KAF4145200.1"/>
    <property type="molecule type" value="Genomic_DNA"/>
</dbReference>
<reference evidence="1" key="1">
    <citation type="submission" date="2020-03" db="EMBL/GenBank/DDBJ databases">
        <title>Hybrid Assembly of Korean Phytophthora infestans isolates.</title>
        <authorList>
            <person name="Prokchorchik M."/>
            <person name="Lee Y."/>
            <person name="Seo J."/>
            <person name="Cho J.-H."/>
            <person name="Park Y.-E."/>
            <person name="Jang D.-C."/>
            <person name="Im J.-S."/>
            <person name="Choi J.-G."/>
            <person name="Park H.-J."/>
            <person name="Lee G.-B."/>
            <person name="Lee Y.-G."/>
            <person name="Hong S.-Y."/>
            <person name="Cho K."/>
            <person name="Sohn K.H."/>
        </authorList>
    </citation>
    <scope>NUCLEOTIDE SEQUENCE</scope>
    <source>
        <strain evidence="1">KR_2_A2</strain>
    </source>
</reference>
<organism evidence="1 2">
    <name type="scientific">Phytophthora infestans</name>
    <name type="common">Potato late blight agent</name>
    <name type="synonym">Botrytis infestans</name>
    <dbReference type="NCBI Taxonomy" id="4787"/>
    <lineage>
        <taxon>Eukaryota</taxon>
        <taxon>Sar</taxon>
        <taxon>Stramenopiles</taxon>
        <taxon>Oomycota</taxon>
        <taxon>Peronosporomycetes</taxon>
        <taxon>Peronosporales</taxon>
        <taxon>Peronosporaceae</taxon>
        <taxon>Phytophthora</taxon>
    </lineage>
</organism>
<evidence type="ECO:0000313" key="2">
    <source>
        <dbReference type="Proteomes" id="UP000704712"/>
    </source>
</evidence>
<accession>A0A8S9UX17</accession>
<sequence>MVFLPFLGLAVPSEVVTKKGHFPVLKYLQVGAGREFKHETKQVKLVEDVWVDSVPVMPPG</sequence>
<protein>
    <submittedName>
        <fullName evidence="1">Uncharacterized protein</fullName>
    </submittedName>
</protein>
<comment type="caution">
    <text evidence="1">The sequence shown here is derived from an EMBL/GenBank/DDBJ whole genome shotgun (WGS) entry which is preliminary data.</text>
</comment>